<accession>A0A0P1BPU6</accession>
<protein>
    <submittedName>
        <fullName evidence="2">Uncharacterized protein</fullName>
    </submittedName>
</protein>
<evidence type="ECO:0000256" key="1">
    <source>
        <dbReference type="SAM" id="MobiDB-lite"/>
    </source>
</evidence>
<dbReference type="AlphaFoldDB" id="A0A0P1BPU6"/>
<feature type="region of interest" description="Disordered" evidence="1">
    <location>
        <begin position="55"/>
        <end position="74"/>
    </location>
</feature>
<name>A0A0P1BPU6_9BASI</name>
<feature type="compositionally biased region" description="Polar residues" evidence="1">
    <location>
        <begin position="14"/>
        <end position="41"/>
    </location>
</feature>
<proteinExistence type="predicted"/>
<dbReference type="Proteomes" id="UP000054845">
    <property type="component" value="Unassembled WGS sequence"/>
</dbReference>
<keyword evidence="3" id="KW-1185">Reference proteome</keyword>
<dbReference type="OrthoDB" id="2506317at2759"/>
<reference evidence="2 3" key="1">
    <citation type="submission" date="2014-09" db="EMBL/GenBank/DDBJ databases">
        <authorList>
            <person name="Magalhaes I.L.F."/>
            <person name="Oliveira U."/>
            <person name="Santos F.R."/>
            <person name="Vidigal T.H.D.A."/>
            <person name="Brescovit A.D."/>
            <person name="Santos A.J."/>
        </authorList>
    </citation>
    <scope>NUCLEOTIDE SEQUENCE [LARGE SCALE GENOMIC DNA]</scope>
</reference>
<organism evidence="2 3">
    <name type="scientific">Ceraceosorus bombacis</name>
    <dbReference type="NCBI Taxonomy" id="401625"/>
    <lineage>
        <taxon>Eukaryota</taxon>
        <taxon>Fungi</taxon>
        <taxon>Dikarya</taxon>
        <taxon>Basidiomycota</taxon>
        <taxon>Ustilaginomycotina</taxon>
        <taxon>Exobasidiomycetes</taxon>
        <taxon>Ceraceosorales</taxon>
        <taxon>Ceraceosoraceae</taxon>
        <taxon>Ceraceosorus</taxon>
    </lineage>
</organism>
<dbReference type="EMBL" id="CCYA01000275">
    <property type="protein sequence ID" value="CEH18519.1"/>
    <property type="molecule type" value="Genomic_DNA"/>
</dbReference>
<feature type="region of interest" description="Disordered" evidence="1">
    <location>
        <begin position="1"/>
        <end position="41"/>
    </location>
</feature>
<sequence>MASPAYGNWANAPADSSHTATSSLSGNYQNGNSTQASQSALPSLYSATSQVPLIKDPSLRVPPPIPAPKDLHPLPPRLEDYFVYPFTLEHFVLEQKEKREKLKREELRKVAPGWTSGQTLLPDSARSKNVPLPAERGPMDDLVNHLAALDAAATAGDRQASHPH</sequence>
<evidence type="ECO:0000313" key="3">
    <source>
        <dbReference type="Proteomes" id="UP000054845"/>
    </source>
</evidence>
<evidence type="ECO:0000313" key="2">
    <source>
        <dbReference type="EMBL" id="CEH18519.1"/>
    </source>
</evidence>
<feature type="region of interest" description="Disordered" evidence="1">
    <location>
        <begin position="118"/>
        <end position="138"/>
    </location>
</feature>